<keyword evidence="1" id="KW-0472">Membrane</keyword>
<dbReference type="AlphaFoldDB" id="A0A6L7G289"/>
<name>A0A6L7G289_9RHOB</name>
<dbReference type="Proteomes" id="UP000477911">
    <property type="component" value="Unassembled WGS sequence"/>
</dbReference>
<sequence length="106" mass="11387">MAQEETSEYQEPANLRLLRRLVTLLMVVMIIGVVSIVGLVVIRFSATPEPLMPDSLTLPAGATAEAVTVGTGWVAVVTKMKDGKERILVFDATTGSLRQSVDLTSD</sequence>
<keyword evidence="3" id="KW-1185">Reference proteome</keyword>
<proteinExistence type="predicted"/>
<gene>
    <name evidence="2" type="ORF">GR170_06965</name>
</gene>
<feature type="transmembrane region" description="Helical" evidence="1">
    <location>
        <begin position="56"/>
        <end position="77"/>
    </location>
</feature>
<feature type="transmembrane region" description="Helical" evidence="1">
    <location>
        <begin position="21"/>
        <end position="44"/>
    </location>
</feature>
<keyword evidence="1" id="KW-1133">Transmembrane helix</keyword>
<dbReference type="Pfam" id="PF20082">
    <property type="entry name" value="DUF6476"/>
    <property type="match status" value="1"/>
</dbReference>
<dbReference type="RefSeq" id="WP_160893032.1">
    <property type="nucleotide sequence ID" value="NZ_WUMU01000005.1"/>
</dbReference>
<evidence type="ECO:0000313" key="3">
    <source>
        <dbReference type="Proteomes" id="UP000477911"/>
    </source>
</evidence>
<dbReference type="InterPro" id="IPR045519">
    <property type="entry name" value="DUF6476"/>
</dbReference>
<accession>A0A6L7G289</accession>
<keyword evidence="1" id="KW-0812">Transmembrane</keyword>
<evidence type="ECO:0000313" key="2">
    <source>
        <dbReference type="EMBL" id="MXN17567.1"/>
    </source>
</evidence>
<organism evidence="2 3">
    <name type="scientific">Pseudooceanicola albus</name>
    <dbReference type="NCBI Taxonomy" id="2692189"/>
    <lineage>
        <taxon>Bacteria</taxon>
        <taxon>Pseudomonadati</taxon>
        <taxon>Pseudomonadota</taxon>
        <taxon>Alphaproteobacteria</taxon>
        <taxon>Rhodobacterales</taxon>
        <taxon>Paracoccaceae</taxon>
        <taxon>Pseudooceanicola</taxon>
    </lineage>
</organism>
<protein>
    <submittedName>
        <fullName evidence="2">Uncharacterized protein</fullName>
    </submittedName>
</protein>
<comment type="caution">
    <text evidence="2">The sequence shown here is derived from an EMBL/GenBank/DDBJ whole genome shotgun (WGS) entry which is preliminary data.</text>
</comment>
<dbReference type="EMBL" id="WUMU01000005">
    <property type="protein sequence ID" value="MXN17567.1"/>
    <property type="molecule type" value="Genomic_DNA"/>
</dbReference>
<evidence type="ECO:0000256" key="1">
    <source>
        <dbReference type="SAM" id="Phobius"/>
    </source>
</evidence>
<reference evidence="2 3" key="1">
    <citation type="submission" date="2019-12" db="EMBL/GenBank/DDBJ databases">
        <authorList>
            <person name="Li M."/>
        </authorList>
    </citation>
    <scope>NUCLEOTIDE SEQUENCE [LARGE SCALE GENOMIC DNA]</scope>
    <source>
        <strain evidence="2 3">GBMRC 2024</strain>
    </source>
</reference>